<dbReference type="KEGG" id="acan:ACA1_146290"/>
<dbReference type="Proteomes" id="UP000011083">
    <property type="component" value="Unassembled WGS sequence"/>
</dbReference>
<dbReference type="RefSeq" id="XP_004338518.1">
    <property type="nucleotide sequence ID" value="XM_004338470.1"/>
</dbReference>
<dbReference type="Pfam" id="PF19167">
    <property type="entry name" value="DUF5849"/>
    <property type="match status" value="1"/>
</dbReference>
<evidence type="ECO:0000313" key="2">
    <source>
        <dbReference type="Proteomes" id="UP000011083"/>
    </source>
</evidence>
<dbReference type="AlphaFoldDB" id="L8GU05"/>
<dbReference type="GeneID" id="14917195"/>
<reference evidence="1 2" key="1">
    <citation type="journal article" date="2013" name="Genome Biol.">
        <title>Genome of Acanthamoeba castellanii highlights extensive lateral gene transfer and early evolution of tyrosine kinase signaling.</title>
        <authorList>
            <person name="Clarke M."/>
            <person name="Lohan A.J."/>
            <person name="Liu B."/>
            <person name="Lagkouvardos I."/>
            <person name="Roy S."/>
            <person name="Zafar N."/>
            <person name="Bertelli C."/>
            <person name="Schilde C."/>
            <person name="Kianianmomeni A."/>
            <person name="Burglin T.R."/>
            <person name="Frech C."/>
            <person name="Turcotte B."/>
            <person name="Kopec K.O."/>
            <person name="Synnott J.M."/>
            <person name="Choo C."/>
            <person name="Paponov I."/>
            <person name="Finkler A."/>
            <person name="Soon Heng Tan C."/>
            <person name="Hutchins A.P."/>
            <person name="Weinmeier T."/>
            <person name="Rattei T."/>
            <person name="Chu J.S."/>
            <person name="Gimenez G."/>
            <person name="Irimia M."/>
            <person name="Rigden D.J."/>
            <person name="Fitzpatrick D.A."/>
            <person name="Lorenzo-Morales J."/>
            <person name="Bateman A."/>
            <person name="Chiu C.H."/>
            <person name="Tang P."/>
            <person name="Hegemann P."/>
            <person name="Fromm H."/>
            <person name="Raoult D."/>
            <person name="Greub G."/>
            <person name="Miranda-Saavedra D."/>
            <person name="Chen N."/>
            <person name="Nash P."/>
            <person name="Ginger M.L."/>
            <person name="Horn M."/>
            <person name="Schaap P."/>
            <person name="Caler L."/>
            <person name="Loftus B."/>
        </authorList>
    </citation>
    <scope>NUCLEOTIDE SEQUENCE [LARGE SCALE GENOMIC DNA]</scope>
    <source>
        <strain evidence="1 2">Neff</strain>
    </source>
</reference>
<organism evidence="1 2">
    <name type="scientific">Acanthamoeba castellanii (strain ATCC 30010 / Neff)</name>
    <dbReference type="NCBI Taxonomy" id="1257118"/>
    <lineage>
        <taxon>Eukaryota</taxon>
        <taxon>Amoebozoa</taxon>
        <taxon>Discosea</taxon>
        <taxon>Longamoebia</taxon>
        <taxon>Centramoebida</taxon>
        <taxon>Acanthamoebidae</taxon>
        <taxon>Acanthamoeba</taxon>
    </lineage>
</organism>
<protein>
    <recommendedName>
        <fullName evidence="3">Ricin B lectin domain-containing protein</fullName>
    </recommendedName>
</protein>
<dbReference type="EMBL" id="KB007987">
    <property type="protein sequence ID" value="ELR16505.1"/>
    <property type="molecule type" value="Genomic_DNA"/>
</dbReference>
<proteinExistence type="predicted"/>
<gene>
    <name evidence="1" type="ORF">ACA1_146290</name>
</gene>
<keyword evidence="2" id="KW-1185">Reference proteome</keyword>
<sequence>MFARPTDIHFPSATVACRDGHPGLRWSTPPNEAYSGNFFTYCISGNCSTADNNVHVLKRTCTFTPAAPPPASDLLPAGSYVLMWKPTNQFLSGTSNTTAGLSTSRNYWAFAAGTLQSVGGSAGCLYGQSVTTTSRSPAKVSLSPQCSVGFNERSSWQLATDSLGRSYIYNSYFNSCLVPDGHSGVIMYGDCGDNAKNWVITPVA</sequence>
<dbReference type="VEuPathDB" id="AmoebaDB:ACA1_146290"/>
<name>L8GU05_ACACF</name>
<dbReference type="InterPro" id="IPR043883">
    <property type="entry name" value="DUF5849"/>
</dbReference>
<accession>L8GU05</accession>
<evidence type="ECO:0008006" key="3">
    <source>
        <dbReference type="Google" id="ProtNLM"/>
    </source>
</evidence>
<evidence type="ECO:0000313" key="1">
    <source>
        <dbReference type="EMBL" id="ELR16505.1"/>
    </source>
</evidence>